<sequence length="375" mass="41243">MIDVCHLITGLGPGGAESMLNKLAGTQTSAVRHTVVSMIPEGFFAPLLRERGVRVYDLGMARGLPNPLALFRLVSLLRDIRPDVLQTWLYHADLLGLIAGKLAGVSAISWNIRCSNMDMRHYGRLSRVMPHLLARLSSGPDVCVVNSRAGKCAHENLGYRPKRWEVIPNGFDLAQFRPDAARRKTLRRQLGANDNTFLVGMVARVDPMKDHAGMLAALSRLNAEGRDLIGVFVGRGCEEDGPLVSQIQEWNLENHVRMLGERKDISGILSALDVFALASHSEGFPNVVGEAMACGTPVVVSDVGDCRDIVGRFGCVVPPGDVHALTRALADTYALGHDGRTRLSAERRSHIEERYGLPIIVERYEALYRDLMEKH</sequence>
<dbReference type="Pfam" id="PF13439">
    <property type="entry name" value="Glyco_transf_4"/>
    <property type="match status" value="1"/>
</dbReference>
<dbReference type="OrthoDB" id="9790710at2"/>
<dbReference type="AlphaFoldDB" id="A0A4R3JF27"/>
<dbReference type="EMBL" id="SLZW01000001">
    <property type="protein sequence ID" value="TCS64719.1"/>
    <property type="molecule type" value="Genomic_DNA"/>
</dbReference>
<protein>
    <submittedName>
        <fullName evidence="3">Glycosyltransferase involved in cell wall biosynthesis</fullName>
    </submittedName>
</protein>
<dbReference type="PANTHER" id="PTHR12526">
    <property type="entry name" value="GLYCOSYLTRANSFERASE"/>
    <property type="match status" value="1"/>
</dbReference>
<name>A0A4R3JF27_9PROT</name>
<evidence type="ECO:0000313" key="4">
    <source>
        <dbReference type="Proteomes" id="UP000295304"/>
    </source>
</evidence>
<dbReference type="InterPro" id="IPR028098">
    <property type="entry name" value="Glyco_trans_4-like_N"/>
</dbReference>
<gene>
    <name evidence="3" type="ORF">EDD55_10145</name>
</gene>
<dbReference type="Gene3D" id="3.40.50.2000">
    <property type="entry name" value="Glycogen Phosphorylase B"/>
    <property type="match status" value="2"/>
</dbReference>
<accession>A0A4R3JF27</accession>
<dbReference type="Pfam" id="PF00534">
    <property type="entry name" value="Glycos_transf_1"/>
    <property type="match status" value="1"/>
</dbReference>
<dbReference type="Proteomes" id="UP000295304">
    <property type="component" value="Unassembled WGS sequence"/>
</dbReference>
<keyword evidence="4" id="KW-1185">Reference proteome</keyword>
<evidence type="ECO:0000313" key="3">
    <source>
        <dbReference type="EMBL" id="TCS64719.1"/>
    </source>
</evidence>
<keyword evidence="3" id="KW-0808">Transferase</keyword>
<dbReference type="CDD" id="cd03807">
    <property type="entry name" value="GT4_WbnK-like"/>
    <property type="match status" value="1"/>
</dbReference>
<proteinExistence type="predicted"/>
<feature type="domain" description="Glycosyltransferase subfamily 4-like N-terminal" evidence="2">
    <location>
        <begin position="13"/>
        <end position="174"/>
    </location>
</feature>
<evidence type="ECO:0000259" key="1">
    <source>
        <dbReference type="Pfam" id="PF00534"/>
    </source>
</evidence>
<feature type="domain" description="Glycosyl transferase family 1" evidence="1">
    <location>
        <begin position="183"/>
        <end position="334"/>
    </location>
</feature>
<organism evidence="3 4">
    <name type="scientific">Varunaivibrio sulfuroxidans</name>
    <dbReference type="NCBI Taxonomy" id="1773489"/>
    <lineage>
        <taxon>Bacteria</taxon>
        <taxon>Pseudomonadati</taxon>
        <taxon>Pseudomonadota</taxon>
        <taxon>Alphaproteobacteria</taxon>
        <taxon>Rhodospirillales</taxon>
        <taxon>Magnetovibrionaceae</taxon>
        <taxon>Varunaivibrio</taxon>
    </lineage>
</organism>
<evidence type="ECO:0000259" key="2">
    <source>
        <dbReference type="Pfam" id="PF13439"/>
    </source>
</evidence>
<dbReference type="PANTHER" id="PTHR12526:SF630">
    <property type="entry name" value="GLYCOSYLTRANSFERASE"/>
    <property type="match status" value="1"/>
</dbReference>
<comment type="caution">
    <text evidence="3">The sequence shown here is derived from an EMBL/GenBank/DDBJ whole genome shotgun (WGS) entry which is preliminary data.</text>
</comment>
<dbReference type="RefSeq" id="WP_132937476.1">
    <property type="nucleotide sequence ID" value="NZ_CP119676.1"/>
</dbReference>
<dbReference type="InterPro" id="IPR001296">
    <property type="entry name" value="Glyco_trans_1"/>
</dbReference>
<reference evidence="3 4" key="1">
    <citation type="submission" date="2019-03" db="EMBL/GenBank/DDBJ databases">
        <title>Genomic Encyclopedia of Type Strains, Phase IV (KMG-IV): sequencing the most valuable type-strain genomes for metagenomic binning, comparative biology and taxonomic classification.</title>
        <authorList>
            <person name="Goeker M."/>
        </authorList>
    </citation>
    <scope>NUCLEOTIDE SEQUENCE [LARGE SCALE GENOMIC DNA]</scope>
    <source>
        <strain evidence="3 4">DSM 101688</strain>
    </source>
</reference>
<dbReference type="GO" id="GO:0016757">
    <property type="term" value="F:glycosyltransferase activity"/>
    <property type="evidence" value="ECO:0007669"/>
    <property type="project" value="InterPro"/>
</dbReference>
<dbReference type="SUPFAM" id="SSF53756">
    <property type="entry name" value="UDP-Glycosyltransferase/glycogen phosphorylase"/>
    <property type="match status" value="1"/>
</dbReference>